<feature type="transmembrane region" description="Helical" evidence="2">
    <location>
        <begin position="37"/>
        <end position="54"/>
    </location>
</feature>
<keyword evidence="4" id="KW-1185">Reference proteome</keyword>
<evidence type="ECO:0008006" key="5">
    <source>
        <dbReference type="Google" id="ProtNLM"/>
    </source>
</evidence>
<feature type="region of interest" description="Disordered" evidence="1">
    <location>
        <begin position="288"/>
        <end position="309"/>
    </location>
</feature>
<evidence type="ECO:0000256" key="1">
    <source>
        <dbReference type="SAM" id="MobiDB-lite"/>
    </source>
</evidence>
<gene>
    <name evidence="3" type="ORF">GGI15_003597</name>
</gene>
<dbReference type="EMBL" id="JANBUM010000258">
    <property type="protein sequence ID" value="KAJ2780261.1"/>
    <property type="molecule type" value="Genomic_DNA"/>
</dbReference>
<feature type="compositionally biased region" description="Polar residues" evidence="1">
    <location>
        <begin position="409"/>
        <end position="418"/>
    </location>
</feature>
<proteinExistence type="predicted"/>
<sequence>MLGNFSLGALLTIRSYKFYRVFCKNKPVYGYMRSVPYVIYFVIIGIVGFISTVVPRKMTMMHMDSVEFCIVNQHLVTTYSVMLWGMWAVYMVMMWLLRNVRSSFNEFKEMAISLIALVICTISNQALLYSVPLLPTVLHWRILLVAIDQFTANYIWWLIMLKPMYNCVFHHDTYLAYWKQKMTADGLRAQYGMGVVDTELSVNSATFVARGQIATDKTDKTDPSFTESTRLAINQLSALSDSHNSDPDAPDSRWDSANQGDATVQGENYFFRRSISFTQDYSRRKSEPYISTGQLAGGSADTSDQKERRSRYRMLTQCVLSYHDGDSRISSNVDKNNLSQNSLGVAGLRKESLDRSQGNKTGDCGIPTIAPANAAPTLHLDLQPEAHSGLRSTTSPSGLLPMLGRTDARLSNASNGNHEQSHGWPHHHQQHSDTDLSLLSSGDGYSGARQLL</sequence>
<protein>
    <recommendedName>
        <fullName evidence="5">G-protein coupled receptors family 3 profile domain-containing protein</fullName>
    </recommendedName>
</protein>
<feature type="transmembrane region" description="Helical" evidence="2">
    <location>
        <begin position="138"/>
        <end position="159"/>
    </location>
</feature>
<feature type="region of interest" description="Disordered" evidence="1">
    <location>
        <begin position="348"/>
        <end position="370"/>
    </location>
</feature>
<feature type="transmembrane region" description="Helical" evidence="2">
    <location>
        <begin position="75"/>
        <end position="98"/>
    </location>
</feature>
<accession>A0A9W8HDD8</accession>
<feature type="region of interest" description="Disordered" evidence="1">
    <location>
        <begin position="408"/>
        <end position="442"/>
    </location>
</feature>
<name>A0A9W8HDD8_9FUNG</name>
<keyword evidence="2" id="KW-0812">Transmembrane</keyword>
<organism evidence="3 4">
    <name type="scientific">Coemansia interrupta</name>
    <dbReference type="NCBI Taxonomy" id="1126814"/>
    <lineage>
        <taxon>Eukaryota</taxon>
        <taxon>Fungi</taxon>
        <taxon>Fungi incertae sedis</taxon>
        <taxon>Zoopagomycota</taxon>
        <taxon>Kickxellomycotina</taxon>
        <taxon>Kickxellomycetes</taxon>
        <taxon>Kickxellales</taxon>
        <taxon>Kickxellaceae</taxon>
        <taxon>Coemansia</taxon>
    </lineage>
</organism>
<evidence type="ECO:0000313" key="4">
    <source>
        <dbReference type="Proteomes" id="UP001140172"/>
    </source>
</evidence>
<feature type="compositionally biased region" description="Basic and acidic residues" evidence="1">
    <location>
        <begin position="243"/>
        <end position="254"/>
    </location>
</feature>
<evidence type="ECO:0000313" key="3">
    <source>
        <dbReference type="EMBL" id="KAJ2780261.1"/>
    </source>
</evidence>
<keyword evidence="2" id="KW-1133">Transmembrane helix</keyword>
<feature type="region of interest" description="Disordered" evidence="1">
    <location>
        <begin position="237"/>
        <end position="259"/>
    </location>
</feature>
<dbReference type="OrthoDB" id="5540267at2759"/>
<feature type="transmembrane region" description="Helical" evidence="2">
    <location>
        <begin position="110"/>
        <end position="131"/>
    </location>
</feature>
<dbReference type="Proteomes" id="UP001140172">
    <property type="component" value="Unassembled WGS sequence"/>
</dbReference>
<comment type="caution">
    <text evidence="3">The sequence shown here is derived from an EMBL/GenBank/DDBJ whole genome shotgun (WGS) entry which is preliminary data.</text>
</comment>
<reference evidence="3" key="1">
    <citation type="submission" date="2022-07" db="EMBL/GenBank/DDBJ databases">
        <title>Phylogenomic reconstructions and comparative analyses of Kickxellomycotina fungi.</title>
        <authorList>
            <person name="Reynolds N.K."/>
            <person name="Stajich J.E."/>
            <person name="Barry K."/>
            <person name="Grigoriev I.V."/>
            <person name="Crous P."/>
            <person name="Smith M.E."/>
        </authorList>
    </citation>
    <scope>NUCLEOTIDE SEQUENCE</scope>
    <source>
        <strain evidence="3">BCRC 34489</strain>
    </source>
</reference>
<keyword evidence="2" id="KW-0472">Membrane</keyword>
<dbReference type="AlphaFoldDB" id="A0A9W8HDD8"/>
<evidence type="ECO:0000256" key="2">
    <source>
        <dbReference type="SAM" id="Phobius"/>
    </source>
</evidence>